<dbReference type="InterPro" id="IPR002110">
    <property type="entry name" value="Ankyrin_rpt"/>
</dbReference>
<evidence type="ECO:0000256" key="2">
    <source>
        <dbReference type="PROSITE-ProRule" id="PRU00023"/>
    </source>
</evidence>
<dbReference type="Pfam" id="PF03914">
    <property type="entry name" value="CBF"/>
    <property type="match status" value="1"/>
</dbReference>
<keyword evidence="5" id="KW-1185">Reference proteome</keyword>
<feature type="compositionally biased region" description="Basic and acidic residues" evidence="3">
    <location>
        <begin position="134"/>
        <end position="143"/>
    </location>
</feature>
<proteinExistence type="inferred from homology"/>
<dbReference type="Pfam" id="PF12796">
    <property type="entry name" value="Ank_2"/>
    <property type="match status" value="1"/>
</dbReference>
<feature type="compositionally biased region" description="Acidic residues" evidence="3">
    <location>
        <begin position="144"/>
        <end position="155"/>
    </location>
</feature>
<dbReference type="InterPro" id="IPR036770">
    <property type="entry name" value="Ankyrin_rpt-contain_sf"/>
</dbReference>
<evidence type="ECO:0000313" key="6">
    <source>
        <dbReference type="WBParaSite" id="ALUE_0001979301-mRNA-1"/>
    </source>
</evidence>
<dbReference type="InterPro" id="IPR040155">
    <property type="entry name" value="CEBPZ/Mak21-like"/>
</dbReference>
<dbReference type="SMART" id="SM00248">
    <property type="entry name" value="ANK"/>
    <property type="match status" value="2"/>
</dbReference>
<feature type="compositionally biased region" description="Acidic residues" evidence="3">
    <location>
        <begin position="235"/>
        <end position="263"/>
    </location>
</feature>
<dbReference type="PANTHER" id="PTHR12048">
    <property type="entry name" value="CCAAT-BINDING FACTOR-RELATED"/>
    <property type="match status" value="1"/>
</dbReference>
<feature type="region of interest" description="Disordered" evidence="3">
    <location>
        <begin position="193"/>
        <end position="281"/>
    </location>
</feature>
<dbReference type="AlphaFoldDB" id="A0A0M3IM15"/>
<evidence type="ECO:0000256" key="1">
    <source>
        <dbReference type="ARBA" id="ARBA00007797"/>
    </source>
</evidence>
<dbReference type="PROSITE" id="PS50088">
    <property type="entry name" value="ANK_REPEAT"/>
    <property type="match status" value="2"/>
</dbReference>
<dbReference type="WBParaSite" id="ALUE_0001979301-mRNA-1">
    <property type="protein sequence ID" value="ALUE_0001979301-mRNA-1"/>
    <property type="gene ID" value="ALUE_0001979301"/>
</dbReference>
<dbReference type="PROSITE" id="PS50297">
    <property type="entry name" value="ANK_REP_REGION"/>
    <property type="match status" value="2"/>
</dbReference>
<accession>A0A0M3IM15</accession>
<protein>
    <submittedName>
        <fullName evidence="6">CBF domain-containing protein</fullName>
    </submittedName>
</protein>
<feature type="domain" description="CCAAT-binding factor" evidence="4">
    <location>
        <begin position="22"/>
        <end position="60"/>
    </location>
</feature>
<dbReference type="Proteomes" id="UP000036681">
    <property type="component" value="Unplaced"/>
</dbReference>
<comment type="similarity">
    <text evidence="1">Belongs to the CBF/MAK21 family.</text>
</comment>
<dbReference type="InterPro" id="IPR005612">
    <property type="entry name" value="CCAAT-binding_factor"/>
</dbReference>
<name>A0A0M3IM15_ASCLU</name>
<feature type="compositionally biased region" description="Acidic residues" evidence="3">
    <location>
        <begin position="205"/>
        <end position="228"/>
    </location>
</feature>
<evidence type="ECO:0000259" key="4">
    <source>
        <dbReference type="Pfam" id="PF03914"/>
    </source>
</evidence>
<reference evidence="6" key="1">
    <citation type="submission" date="2017-02" db="UniProtKB">
        <authorList>
            <consortium name="WormBaseParasite"/>
        </authorList>
    </citation>
    <scope>IDENTIFICATION</scope>
</reference>
<dbReference type="SUPFAM" id="SSF48403">
    <property type="entry name" value="Ankyrin repeat"/>
    <property type="match status" value="1"/>
</dbReference>
<feature type="region of interest" description="Disordered" evidence="3">
    <location>
        <begin position="134"/>
        <end position="155"/>
    </location>
</feature>
<feature type="repeat" description="ANK" evidence="2">
    <location>
        <begin position="338"/>
        <end position="370"/>
    </location>
</feature>
<sequence length="390" mass="44154">LPNSKGIFDHRIFFLAALRVEGTRYDRTARNPLFAHAELSVASELLPLSRHYHPSVAIFASNLLNGVPVCYDGDPLVDFTPMRFLDRFVYRNPKTTDKKARKGDKNEYLSKTSDEIPADERFLHRFATLKPKVKKEVDKQSEGKEEDEHDFDDIESVNSEEFNVLLERFEVGEKNEIFDVDFAKEFRMEKKRKQQLKGKRKAESVDQEGGEVDANEELDDDDMEDLDDENMKNDETDEEDESDEKEDSEEDYDGVLEGEESDTDGPFRKQASDAESDSDDEFAQQLDFADDAAISADKVHKKNERGETPLHVAARRGEHRLCKKLLQEGALVNACDYAGWTPLHEACSHAHLKVAKVLISGGADVNACSESADTPLHDATSNGCEKVFFH</sequence>
<dbReference type="PANTHER" id="PTHR12048:SF0">
    <property type="entry name" value="CCAAT_ENHANCER-BINDING PROTEIN ZETA"/>
    <property type="match status" value="1"/>
</dbReference>
<keyword evidence="2" id="KW-0040">ANK repeat</keyword>
<feature type="repeat" description="ANK" evidence="2">
    <location>
        <begin position="305"/>
        <end position="337"/>
    </location>
</feature>
<dbReference type="GO" id="GO:0005634">
    <property type="term" value="C:nucleus"/>
    <property type="evidence" value="ECO:0007669"/>
    <property type="project" value="TreeGrafter"/>
</dbReference>
<organism evidence="5 6">
    <name type="scientific">Ascaris lumbricoides</name>
    <name type="common">Giant roundworm</name>
    <dbReference type="NCBI Taxonomy" id="6252"/>
    <lineage>
        <taxon>Eukaryota</taxon>
        <taxon>Metazoa</taxon>
        <taxon>Ecdysozoa</taxon>
        <taxon>Nematoda</taxon>
        <taxon>Chromadorea</taxon>
        <taxon>Rhabditida</taxon>
        <taxon>Spirurina</taxon>
        <taxon>Ascaridomorpha</taxon>
        <taxon>Ascaridoidea</taxon>
        <taxon>Ascarididae</taxon>
        <taxon>Ascaris</taxon>
    </lineage>
</organism>
<evidence type="ECO:0000313" key="5">
    <source>
        <dbReference type="Proteomes" id="UP000036681"/>
    </source>
</evidence>
<dbReference type="PRINTS" id="PR01415">
    <property type="entry name" value="ANKYRIN"/>
</dbReference>
<evidence type="ECO:0000256" key="3">
    <source>
        <dbReference type="SAM" id="MobiDB-lite"/>
    </source>
</evidence>
<dbReference type="Gene3D" id="1.25.40.20">
    <property type="entry name" value="Ankyrin repeat-containing domain"/>
    <property type="match status" value="2"/>
</dbReference>